<dbReference type="EMBL" id="JAFFZM010000013">
    <property type="protein sequence ID" value="MBO8200803.1"/>
    <property type="molecule type" value="Genomic_DNA"/>
</dbReference>
<dbReference type="RefSeq" id="WP_209212430.1">
    <property type="nucleotide sequence ID" value="NZ_JBEYFH010000012.1"/>
</dbReference>
<evidence type="ECO:0000313" key="4">
    <source>
        <dbReference type="EMBL" id="MBO8200803.1"/>
    </source>
</evidence>
<protein>
    <submittedName>
        <fullName evidence="4">Mannose-6-phosphate isomerase</fullName>
    </submittedName>
</protein>
<reference evidence="4 5" key="1">
    <citation type="submission" date="2021-02" db="EMBL/GenBank/DDBJ databases">
        <title>Streptomyces spirodelae sp. nov., isolated from duckweed.</title>
        <authorList>
            <person name="Saimee Y."/>
            <person name="Duangmal K."/>
        </authorList>
    </citation>
    <scope>NUCLEOTIDE SEQUENCE [LARGE SCALE GENOMIC DNA]</scope>
    <source>
        <strain evidence="4 5">DSM 42105</strain>
    </source>
</reference>
<accession>A0ABS3XZH1</accession>
<name>A0ABS3XZH1_9ACTN</name>
<keyword evidence="1" id="KW-0479">Metal-binding</keyword>
<sequence>MSAHRTGGKRPGLYPLRLTVTAKVLVFGGHAIARRLGKTGLPDRSIAETWECSDVEGSGSVVADGPLAGVPLRQLVLDQPEALMGAGWSGRHFPVLTKFIDAAGALPVHLHADDEAAQRLEGQPNGKTEAWHILDAAPGATALCGVKDGVRADQLRAALEAQDFDAVLRRLPVRAGETLYVPGGTLHSFGPDTLVYEIEQTSDIQQHAMRWNMEDGSPVGDAEFSSNLDMLMQQVDLDARPDFTPGLRVAVGDGVERVFLCAGPYFALERWRAGTAEPLRHSFATAQILSNVGAPVRVRAGDWSGELDRAETVLLPAVCGEVEITGPADVLFGHLPDLDRDVRRPLVEAGYPLQAIAALGAGARGVETRESRT</sequence>
<dbReference type="PANTHER" id="PTHR42742">
    <property type="entry name" value="TRANSCRIPTIONAL REPRESSOR MPRA"/>
    <property type="match status" value="1"/>
</dbReference>
<evidence type="ECO:0000256" key="2">
    <source>
        <dbReference type="ARBA" id="ARBA00022833"/>
    </source>
</evidence>
<dbReference type="CDD" id="cd07010">
    <property type="entry name" value="cupin_PMI_type_I_N_bac"/>
    <property type="match status" value="1"/>
</dbReference>
<dbReference type="InterPro" id="IPR051804">
    <property type="entry name" value="Carb_Metab_Reg_Kinase/Isom"/>
</dbReference>
<keyword evidence="5" id="KW-1185">Reference proteome</keyword>
<dbReference type="Gene3D" id="2.60.120.10">
    <property type="entry name" value="Jelly Rolls"/>
    <property type="match status" value="1"/>
</dbReference>
<evidence type="ECO:0000256" key="1">
    <source>
        <dbReference type="ARBA" id="ARBA00022723"/>
    </source>
</evidence>
<proteinExistence type="predicted"/>
<evidence type="ECO:0000313" key="5">
    <source>
        <dbReference type="Proteomes" id="UP000721954"/>
    </source>
</evidence>
<dbReference type="InterPro" id="IPR011051">
    <property type="entry name" value="RmlC_Cupin_sf"/>
</dbReference>
<dbReference type="Proteomes" id="UP000721954">
    <property type="component" value="Unassembled WGS sequence"/>
</dbReference>
<dbReference type="GO" id="GO:0016853">
    <property type="term" value="F:isomerase activity"/>
    <property type="evidence" value="ECO:0007669"/>
    <property type="project" value="UniProtKB-KW"/>
</dbReference>
<dbReference type="Pfam" id="PF20511">
    <property type="entry name" value="PMI_typeI_cat"/>
    <property type="match status" value="1"/>
</dbReference>
<organism evidence="4 5">
    <name type="scientific">Streptomyces smyrnaeus</name>
    <dbReference type="NCBI Taxonomy" id="1387713"/>
    <lineage>
        <taxon>Bacteria</taxon>
        <taxon>Bacillati</taxon>
        <taxon>Actinomycetota</taxon>
        <taxon>Actinomycetes</taxon>
        <taxon>Kitasatosporales</taxon>
        <taxon>Streptomycetaceae</taxon>
        <taxon>Streptomyces</taxon>
    </lineage>
</organism>
<keyword evidence="2" id="KW-0862">Zinc</keyword>
<dbReference type="PANTHER" id="PTHR42742:SF3">
    <property type="entry name" value="FRUCTOKINASE"/>
    <property type="match status" value="1"/>
</dbReference>
<comment type="caution">
    <text evidence="4">The sequence shown here is derived from an EMBL/GenBank/DDBJ whole genome shotgun (WGS) entry which is preliminary data.</text>
</comment>
<dbReference type="SUPFAM" id="SSF51182">
    <property type="entry name" value="RmlC-like cupins"/>
    <property type="match status" value="1"/>
</dbReference>
<feature type="domain" description="Phosphomannose isomerase type I catalytic" evidence="3">
    <location>
        <begin position="24"/>
        <end position="122"/>
    </location>
</feature>
<dbReference type="InterPro" id="IPR046457">
    <property type="entry name" value="PMI_typeI_cat"/>
</dbReference>
<dbReference type="InterPro" id="IPR014710">
    <property type="entry name" value="RmlC-like_jellyroll"/>
</dbReference>
<gene>
    <name evidence="4" type="ORF">JW613_21180</name>
</gene>
<keyword evidence="4" id="KW-0413">Isomerase</keyword>
<evidence type="ECO:0000259" key="3">
    <source>
        <dbReference type="Pfam" id="PF20511"/>
    </source>
</evidence>